<dbReference type="PANTHER" id="PTHR47074">
    <property type="entry name" value="BNAC02G40300D PROTEIN"/>
    <property type="match status" value="1"/>
</dbReference>
<dbReference type="GO" id="GO:0003676">
    <property type="term" value="F:nucleic acid binding"/>
    <property type="evidence" value="ECO:0007669"/>
    <property type="project" value="InterPro"/>
</dbReference>
<dbReference type="InterPro" id="IPR002156">
    <property type="entry name" value="RNaseH_domain"/>
</dbReference>
<keyword evidence="3" id="KW-1185">Reference proteome</keyword>
<reference evidence="2" key="1">
    <citation type="submission" date="2015-04" db="UniProtKB">
        <authorList>
            <consortium name="EnsemblPlants"/>
        </authorList>
    </citation>
    <scope>IDENTIFICATION</scope>
</reference>
<protein>
    <recommendedName>
        <fullName evidence="1">RNase H type-1 domain-containing protein</fullName>
    </recommendedName>
</protein>
<dbReference type="Pfam" id="PF13456">
    <property type="entry name" value="RVT_3"/>
    <property type="match status" value="1"/>
</dbReference>
<reference evidence="2" key="2">
    <citation type="submission" date="2018-05" db="EMBL/GenBank/DDBJ databases">
        <title>OpunRS2 (Oryza punctata Reference Sequence Version 2).</title>
        <authorList>
            <person name="Zhang J."/>
            <person name="Kudrna D."/>
            <person name="Lee S."/>
            <person name="Talag J."/>
            <person name="Welchert J."/>
            <person name="Wing R.A."/>
        </authorList>
    </citation>
    <scope>NUCLEOTIDE SEQUENCE [LARGE SCALE GENOMIC DNA]</scope>
</reference>
<name>A0A0E0LYL2_ORYPU</name>
<evidence type="ECO:0000259" key="1">
    <source>
        <dbReference type="Pfam" id="PF13456"/>
    </source>
</evidence>
<feature type="domain" description="RNase H type-1" evidence="1">
    <location>
        <begin position="66"/>
        <end position="127"/>
    </location>
</feature>
<dbReference type="GO" id="GO:0004523">
    <property type="term" value="F:RNA-DNA hybrid ribonuclease activity"/>
    <property type="evidence" value="ECO:0007669"/>
    <property type="project" value="InterPro"/>
</dbReference>
<dbReference type="Proteomes" id="UP000026962">
    <property type="component" value="Chromosome 9"/>
</dbReference>
<dbReference type="EnsemblPlants" id="OPUNC09G01360.1">
    <property type="protein sequence ID" value="OPUNC09G01360.1"/>
    <property type="gene ID" value="OPUNC09G01360"/>
</dbReference>
<accession>A0A0E0LYL2</accession>
<sequence>MWCSRRYLGSCDSPLYHGNVRLGSSEILWTLLLSQILKTPENVKRPLVCPKTTSWMPPPEGYLKINVDAAVSRSGNKGAVGAICRDTSGKFVGTTAMVWEGLSDPTTLEALACNEVVAIAMDCNIHSRLSESYYEYCYDTKMQIFGSP</sequence>
<dbReference type="InterPro" id="IPR052929">
    <property type="entry name" value="RNase_H-like_EbsB-rel"/>
</dbReference>
<dbReference type="STRING" id="4537.A0A0E0LYL2"/>
<dbReference type="AlphaFoldDB" id="A0A0E0LYL2"/>
<dbReference type="PANTHER" id="PTHR47074:SF73">
    <property type="entry name" value="OS04G0448401 PROTEIN"/>
    <property type="match status" value="1"/>
</dbReference>
<proteinExistence type="predicted"/>
<evidence type="ECO:0000313" key="3">
    <source>
        <dbReference type="Proteomes" id="UP000026962"/>
    </source>
</evidence>
<organism evidence="2">
    <name type="scientific">Oryza punctata</name>
    <name type="common">Red rice</name>
    <dbReference type="NCBI Taxonomy" id="4537"/>
    <lineage>
        <taxon>Eukaryota</taxon>
        <taxon>Viridiplantae</taxon>
        <taxon>Streptophyta</taxon>
        <taxon>Embryophyta</taxon>
        <taxon>Tracheophyta</taxon>
        <taxon>Spermatophyta</taxon>
        <taxon>Magnoliopsida</taxon>
        <taxon>Liliopsida</taxon>
        <taxon>Poales</taxon>
        <taxon>Poaceae</taxon>
        <taxon>BOP clade</taxon>
        <taxon>Oryzoideae</taxon>
        <taxon>Oryzeae</taxon>
        <taxon>Oryzinae</taxon>
        <taxon>Oryza</taxon>
    </lineage>
</organism>
<dbReference type="Gramene" id="OPUNC09G01360.1">
    <property type="protein sequence ID" value="OPUNC09G01360.1"/>
    <property type="gene ID" value="OPUNC09G01360"/>
</dbReference>
<dbReference type="HOGENOM" id="CLU_1761765_0_0_1"/>
<evidence type="ECO:0000313" key="2">
    <source>
        <dbReference type="EnsemblPlants" id="OPUNC09G01360.1"/>
    </source>
</evidence>